<dbReference type="Proteomes" id="UP000887575">
    <property type="component" value="Unassembled WGS sequence"/>
</dbReference>
<protein>
    <submittedName>
        <fullName evidence="2">Uncharacterized protein</fullName>
    </submittedName>
</protein>
<sequence>MGISAQSADVKFNCPHDCIGVWPDCVCTPESVEKKFTVDCRKCPRKCKCVFGQCVCSEEKEKALKGTCSDRDCPRRLGCWCQSGTCLCPAQREEKPPRTCSILNCSRTEGCRCLGNTCVCPAKKEVRIGCPPPCTGSLPNCSCPPGPPPCPPNVPFCAEKKGI</sequence>
<accession>A0AAF3EK92</accession>
<proteinExistence type="predicted"/>
<evidence type="ECO:0000313" key="2">
    <source>
        <dbReference type="WBParaSite" id="MBELARI_LOCUS14436.2"/>
    </source>
</evidence>
<dbReference type="AlphaFoldDB" id="A0AAF3EK92"/>
<keyword evidence="1" id="KW-1185">Reference proteome</keyword>
<organism evidence="1 2">
    <name type="scientific">Mesorhabditis belari</name>
    <dbReference type="NCBI Taxonomy" id="2138241"/>
    <lineage>
        <taxon>Eukaryota</taxon>
        <taxon>Metazoa</taxon>
        <taxon>Ecdysozoa</taxon>
        <taxon>Nematoda</taxon>
        <taxon>Chromadorea</taxon>
        <taxon>Rhabditida</taxon>
        <taxon>Rhabditina</taxon>
        <taxon>Rhabditomorpha</taxon>
        <taxon>Rhabditoidea</taxon>
        <taxon>Rhabditidae</taxon>
        <taxon>Mesorhabditinae</taxon>
        <taxon>Mesorhabditis</taxon>
    </lineage>
</organism>
<evidence type="ECO:0000313" key="1">
    <source>
        <dbReference type="Proteomes" id="UP000887575"/>
    </source>
</evidence>
<dbReference type="WBParaSite" id="MBELARI_LOCUS14436.2">
    <property type="protein sequence ID" value="MBELARI_LOCUS14436.2"/>
    <property type="gene ID" value="MBELARI_LOCUS14436"/>
</dbReference>
<reference evidence="2" key="1">
    <citation type="submission" date="2024-02" db="UniProtKB">
        <authorList>
            <consortium name="WormBaseParasite"/>
        </authorList>
    </citation>
    <scope>IDENTIFICATION</scope>
</reference>
<name>A0AAF3EK92_9BILA</name>